<feature type="region of interest" description="Disordered" evidence="1">
    <location>
        <begin position="336"/>
        <end position="356"/>
    </location>
</feature>
<keyword evidence="2" id="KW-0472">Membrane</keyword>
<dbReference type="PANTHER" id="PTHR36721">
    <property type="entry name" value="PROLINE-RICH FAMILY PROTEIN"/>
    <property type="match status" value="1"/>
</dbReference>
<dbReference type="OrthoDB" id="191722at2759"/>
<feature type="chain" id="PRO_5040721405" description="LNR domain-containing protein" evidence="3">
    <location>
        <begin position="20"/>
        <end position="759"/>
    </location>
</feature>
<evidence type="ECO:0000256" key="1">
    <source>
        <dbReference type="SAM" id="MobiDB-lite"/>
    </source>
</evidence>
<feature type="transmembrane region" description="Helical" evidence="2">
    <location>
        <begin position="687"/>
        <end position="708"/>
    </location>
</feature>
<keyword evidence="5" id="KW-1185">Reference proteome</keyword>
<keyword evidence="2" id="KW-1133">Transmembrane helix</keyword>
<organism evidence="4 5">
    <name type="scientific">Triparma retinervis</name>
    <dbReference type="NCBI Taxonomy" id="2557542"/>
    <lineage>
        <taxon>Eukaryota</taxon>
        <taxon>Sar</taxon>
        <taxon>Stramenopiles</taxon>
        <taxon>Ochrophyta</taxon>
        <taxon>Bolidophyceae</taxon>
        <taxon>Parmales</taxon>
        <taxon>Triparmaceae</taxon>
        <taxon>Triparma</taxon>
    </lineage>
</organism>
<gene>
    <name evidence="4" type="ORF">TrRE_jg13189</name>
</gene>
<feature type="region of interest" description="Disordered" evidence="1">
    <location>
        <begin position="638"/>
        <end position="687"/>
    </location>
</feature>
<keyword evidence="2" id="KW-0812">Transmembrane</keyword>
<reference evidence="4" key="1">
    <citation type="submission" date="2022-07" db="EMBL/GenBank/DDBJ databases">
        <title>Genome analysis of Parmales, a sister group of diatoms, reveals the evolutionary specialization of diatoms from phago-mixotrophs to photoautotrophs.</title>
        <authorList>
            <person name="Ban H."/>
            <person name="Sato S."/>
            <person name="Yoshikawa S."/>
            <person name="Kazumasa Y."/>
            <person name="Nakamura Y."/>
            <person name="Ichinomiya M."/>
            <person name="Saitoh K."/>
            <person name="Sato N."/>
            <person name="Blanc-Mathieu R."/>
            <person name="Endo H."/>
            <person name="Kuwata A."/>
            <person name="Ogata H."/>
        </authorList>
    </citation>
    <scope>NUCLEOTIDE SEQUENCE</scope>
</reference>
<sequence length="759" mass="81116">MKFSVAWAALVALALPIEASRNSPVQSFRAGPARRSLLEEACEDSFFACIADAQCEGCVNELESSDLDLLSLASDETCQDVTGILHELELCLDLVGAGSLDLFCDMFDDCEQEAVEDDDEREPEGDLDCDTLTECDWEGIRSEFIGDGVCDQFTAGGNQCYNHKICGYDGGDCCEDKCTDGDATWATCGSNGFYCADPESTSCDTEFVTEEGGCPNVETMAPTPTPSCSGSQSLYKIIQYDSWGDGWNKAEMTVKSVSTETVIYEGSLEDGGEATYKRCMEDGCYHVEVTSGDWGNEISWEIRQANGGPLLASGGAPMSCDFPLGGNQCANTCDGSNPAPAPIEPDPEPDEDDEEQNQLRCIADHCSIQSAACLADVTGCATCITGIDNPWFSCSTNKKFEALTKCEQCYCVEGMESSCDGQSGGNSCNGVEILGGGQAVANWQSCTDIGDATNLFKEWDENNFGKLDEFESCAHAYHDDAAAHGGHKASDCMQILLDTAMSQISDIPNAIAAELYTDPQGMCDCSSEAWMSLPNCDTFSNYKVLVHETLDACTSLDWIDCDAWTEFSTACEPKLKQEFNNYVDFYNTKQCDFVESGCGGSGPFPAFRRLDCGGEIPKKNWDFWNMYSTGCALAVDPVPSPPSPSPPSPSPPTPTPPSPTPPSPTPPSPTPSKDGGSDGGGKKKGSAAGSVVGVLLAVGFVVGGAVVYKRRRDAGALASAYRYRPQRDDSMTGEELFSGMSVNTGSFKPPNVPPMTHNI</sequence>
<keyword evidence="3" id="KW-0732">Signal</keyword>
<evidence type="ECO:0008006" key="6">
    <source>
        <dbReference type="Google" id="ProtNLM"/>
    </source>
</evidence>
<evidence type="ECO:0000256" key="3">
    <source>
        <dbReference type="SAM" id="SignalP"/>
    </source>
</evidence>
<evidence type="ECO:0000256" key="2">
    <source>
        <dbReference type="SAM" id="Phobius"/>
    </source>
</evidence>
<evidence type="ECO:0000313" key="5">
    <source>
        <dbReference type="Proteomes" id="UP001165082"/>
    </source>
</evidence>
<dbReference type="Proteomes" id="UP001165082">
    <property type="component" value="Unassembled WGS sequence"/>
</dbReference>
<proteinExistence type="predicted"/>
<evidence type="ECO:0000313" key="4">
    <source>
        <dbReference type="EMBL" id="GMH70077.1"/>
    </source>
</evidence>
<feature type="compositionally biased region" description="Pro residues" evidence="1">
    <location>
        <begin position="638"/>
        <end position="670"/>
    </location>
</feature>
<accession>A0A9W7AD26</accession>
<feature type="signal peptide" evidence="3">
    <location>
        <begin position="1"/>
        <end position="19"/>
    </location>
</feature>
<dbReference type="AlphaFoldDB" id="A0A9W7AD26"/>
<dbReference type="PANTHER" id="PTHR36721:SF1">
    <property type="entry name" value="OS04G0446401 PROTEIN"/>
    <property type="match status" value="1"/>
</dbReference>
<comment type="caution">
    <text evidence="4">The sequence shown here is derived from an EMBL/GenBank/DDBJ whole genome shotgun (WGS) entry which is preliminary data.</text>
</comment>
<feature type="compositionally biased region" description="Acidic residues" evidence="1">
    <location>
        <begin position="345"/>
        <end position="356"/>
    </location>
</feature>
<name>A0A9W7AD26_9STRA</name>
<protein>
    <recommendedName>
        <fullName evidence="6">LNR domain-containing protein</fullName>
    </recommendedName>
</protein>
<dbReference type="EMBL" id="BRXZ01002782">
    <property type="protein sequence ID" value="GMH70077.1"/>
    <property type="molecule type" value="Genomic_DNA"/>
</dbReference>